<feature type="transmembrane region" description="Helical" evidence="1">
    <location>
        <begin position="45"/>
        <end position="67"/>
    </location>
</feature>
<dbReference type="Proteomes" id="UP001374584">
    <property type="component" value="Unassembled WGS sequence"/>
</dbReference>
<name>A0AAN9LD63_PHACN</name>
<dbReference type="AlphaFoldDB" id="A0AAN9LD63"/>
<protein>
    <submittedName>
        <fullName evidence="2">Uncharacterized protein</fullName>
    </submittedName>
</protein>
<evidence type="ECO:0000313" key="3">
    <source>
        <dbReference type="Proteomes" id="UP001374584"/>
    </source>
</evidence>
<comment type="caution">
    <text evidence="2">The sequence shown here is derived from an EMBL/GenBank/DDBJ whole genome shotgun (WGS) entry which is preliminary data.</text>
</comment>
<proteinExistence type="predicted"/>
<reference evidence="2 3" key="1">
    <citation type="submission" date="2024-01" db="EMBL/GenBank/DDBJ databases">
        <title>The genomes of 5 underutilized Papilionoideae crops provide insights into root nodulation and disease resistanc.</title>
        <authorList>
            <person name="Jiang F."/>
        </authorList>
    </citation>
    <scope>NUCLEOTIDE SEQUENCE [LARGE SCALE GENOMIC DNA]</scope>
    <source>
        <strain evidence="2">JINMINGXINNONG_FW02</strain>
        <tissue evidence="2">Leaves</tissue>
    </source>
</reference>
<keyword evidence="1" id="KW-1133">Transmembrane helix</keyword>
<organism evidence="2 3">
    <name type="scientific">Phaseolus coccineus</name>
    <name type="common">Scarlet runner bean</name>
    <name type="synonym">Phaseolus multiflorus</name>
    <dbReference type="NCBI Taxonomy" id="3886"/>
    <lineage>
        <taxon>Eukaryota</taxon>
        <taxon>Viridiplantae</taxon>
        <taxon>Streptophyta</taxon>
        <taxon>Embryophyta</taxon>
        <taxon>Tracheophyta</taxon>
        <taxon>Spermatophyta</taxon>
        <taxon>Magnoliopsida</taxon>
        <taxon>eudicotyledons</taxon>
        <taxon>Gunneridae</taxon>
        <taxon>Pentapetalae</taxon>
        <taxon>rosids</taxon>
        <taxon>fabids</taxon>
        <taxon>Fabales</taxon>
        <taxon>Fabaceae</taxon>
        <taxon>Papilionoideae</taxon>
        <taxon>50 kb inversion clade</taxon>
        <taxon>NPAAA clade</taxon>
        <taxon>indigoferoid/millettioid clade</taxon>
        <taxon>Phaseoleae</taxon>
        <taxon>Phaseolus</taxon>
    </lineage>
</organism>
<keyword evidence="1" id="KW-0812">Transmembrane</keyword>
<sequence length="89" mass="9990">MTCAAEKVSNVYNVCALFPELCLRVCLERILQPHTLTLFSLSFPLSLPAISSFVLFVFLSLLVMGWLELGLSFSRSREVHVKLAERSEA</sequence>
<keyword evidence="1" id="KW-0472">Membrane</keyword>
<keyword evidence="3" id="KW-1185">Reference proteome</keyword>
<gene>
    <name evidence="2" type="ORF">VNO80_28826</name>
</gene>
<evidence type="ECO:0000313" key="2">
    <source>
        <dbReference type="EMBL" id="KAK7332079.1"/>
    </source>
</evidence>
<dbReference type="EMBL" id="JAYMYR010000011">
    <property type="protein sequence ID" value="KAK7332079.1"/>
    <property type="molecule type" value="Genomic_DNA"/>
</dbReference>
<accession>A0AAN9LD63</accession>
<evidence type="ECO:0000256" key="1">
    <source>
        <dbReference type="SAM" id="Phobius"/>
    </source>
</evidence>